<protein>
    <recommendedName>
        <fullName evidence="3">HIRAN domain-containing protein</fullName>
    </recommendedName>
</protein>
<dbReference type="Pfam" id="PF08797">
    <property type="entry name" value="HIRAN"/>
    <property type="match status" value="1"/>
</dbReference>
<evidence type="ECO:0000259" key="3">
    <source>
        <dbReference type="SMART" id="SM00910"/>
    </source>
</evidence>
<proteinExistence type="predicted"/>
<dbReference type="SMART" id="SM00910">
    <property type="entry name" value="HIRAN"/>
    <property type="match status" value="1"/>
</dbReference>
<dbReference type="GO" id="GO:0016818">
    <property type="term" value="F:hydrolase activity, acting on acid anhydrides, in phosphorus-containing anhydrides"/>
    <property type="evidence" value="ECO:0007669"/>
    <property type="project" value="InterPro"/>
</dbReference>
<feature type="domain" description="HIRAN" evidence="3">
    <location>
        <begin position="121"/>
        <end position="226"/>
    </location>
</feature>
<dbReference type="Gene3D" id="3.30.70.2330">
    <property type="match status" value="1"/>
</dbReference>
<reference evidence="4 5" key="1">
    <citation type="submission" date="2018-05" db="EMBL/GenBank/DDBJ databases">
        <title>Vibrio limimaris sp. nov., isolated from marine sediment.</title>
        <authorList>
            <person name="Li C.-M."/>
        </authorList>
    </citation>
    <scope>NUCLEOTIDE SEQUENCE [LARGE SCALE GENOMIC DNA]</scope>
    <source>
        <strain evidence="4 5">E4404</strain>
    </source>
</reference>
<dbReference type="RefSeq" id="WP_109318081.1">
    <property type="nucleotide sequence ID" value="NZ_QFWT01000001.1"/>
</dbReference>
<name>A0A2U3BDQ1_9VIBR</name>
<keyword evidence="1" id="KW-0479">Metal-binding</keyword>
<keyword evidence="5" id="KW-1185">Reference proteome</keyword>
<dbReference type="AlphaFoldDB" id="A0A2U3BDQ1"/>
<dbReference type="GO" id="GO:0003676">
    <property type="term" value="F:nucleic acid binding"/>
    <property type="evidence" value="ECO:0007669"/>
    <property type="project" value="InterPro"/>
</dbReference>
<dbReference type="Proteomes" id="UP000245362">
    <property type="component" value="Unassembled WGS sequence"/>
</dbReference>
<organism evidence="4 5">
    <name type="scientific">Vibrio albus</name>
    <dbReference type="NCBI Taxonomy" id="2200953"/>
    <lineage>
        <taxon>Bacteria</taxon>
        <taxon>Pseudomonadati</taxon>
        <taxon>Pseudomonadota</taxon>
        <taxon>Gammaproteobacteria</taxon>
        <taxon>Vibrionales</taxon>
        <taxon>Vibrionaceae</taxon>
        <taxon>Vibrio</taxon>
    </lineage>
</organism>
<evidence type="ECO:0000313" key="5">
    <source>
        <dbReference type="Proteomes" id="UP000245362"/>
    </source>
</evidence>
<evidence type="ECO:0000256" key="2">
    <source>
        <dbReference type="ARBA" id="ARBA00022801"/>
    </source>
</evidence>
<dbReference type="OrthoDB" id="452395at2"/>
<comment type="caution">
    <text evidence="4">The sequence shown here is derived from an EMBL/GenBank/DDBJ whole genome shotgun (WGS) entry which is preliminary data.</text>
</comment>
<evidence type="ECO:0000313" key="4">
    <source>
        <dbReference type="EMBL" id="PWI34928.1"/>
    </source>
</evidence>
<evidence type="ECO:0000256" key="1">
    <source>
        <dbReference type="ARBA" id="ARBA00022723"/>
    </source>
</evidence>
<dbReference type="InterPro" id="IPR014905">
    <property type="entry name" value="HIRAN"/>
</dbReference>
<keyword evidence="2" id="KW-0378">Hydrolase</keyword>
<gene>
    <name evidence="4" type="ORF">DI392_01225</name>
</gene>
<accession>A0A2U3BDQ1</accession>
<sequence length="250" mass="29290">MKSVFVAWKDIEDGMWHPMAKLTRDSGTYRFNYTQGSNHPNFIPFPRMGDRSKVYVSIALFAFFRNRLLPQNRPEFRKVLEWSNMTVESYDELEMLSVTGGARQTDEFRIIAQPEQTERNQFNIRFFINGIRHLPDKSIERISKLTTGDRLNFESKDDNQYDCNAVLATTVDEEKLKVGYCPRYFNCDIRSLMNNPELQGYELSVVKVNNDAPAQYRLLCEFSTKWPDGFMPMISEEYLAHTYKEEPIAV</sequence>
<dbReference type="EMBL" id="QFWT01000001">
    <property type="protein sequence ID" value="PWI34928.1"/>
    <property type="molecule type" value="Genomic_DNA"/>
</dbReference>
<dbReference type="GO" id="GO:0008270">
    <property type="term" value="F:zinc ion binding"/>
    <property type="evidence" value="ECO:0007669"/>
    <property type="project" value="InterPro"/>
</dbReference>